<dbReference type="AlphaFoldDB" id="A0A9Q9ARE2"/>
<accession>A0A9Q9ARE2</accession>
<keyword evidence="2" id="KW-1185">Reference proteome</keyword>
<evidence type="ECO:0000313" key="2">
    <source>
        <dbReference type="Proteomes" id="UP001056384"/>
    </source>
</evidence>
<name>A0A9Q9ARE2_9PEZI</name>
<protein>
    <submittedName>
        <fullName evidence="1">Uncharacterized protein</fullName>
    </submittedName>
</protein>
<reference evidence="1" key="1">
    <citation type="submission" date="2022-06" db="EMBL/GenBank/DDBJ databases">
        <title>Complete genome sequences of two strains of the flax pathogen Septoria linicola.</title>
        <authorList>
            <person name="Lapalu N."/>
            <person name="Simon A."/>
            <person name="Demenou B."/>
            <person name="Paumier D."/>
            <person name="Guillot M.-P."/>
            <person name="Gout L."/>
            <person name="Valade R."/>
        </authorList>
    </citation>
    <scope>NUCLEOTIDE SEQUENCE</scope>
    <source>
        <strain evidence="1">SE15195</strain>
    </source>
</reference>
<dbReference type="EMBL" id="CP099420">
    <property type="protein sequence ID" value="USW50682.1"/>
    <property type="molecule type" value="Genomic_DNA"/>
</dbReference>
<organism evidence="1 2">
    <name type="scientific">Septoria linicola</name>
    <dbReference type="NCBI Taxonomy" id="215465"/>
    <lineage>
        <taxon>Eukaryota</taxon>
        <taxon>Fungi</taxon>
        <taxon>Dikarya</taxon>
        <taxon>Ascomycota</taxon>
        <taxon>Pezizomycotina</taxon>
        <taxon>Dothideomycetes</taxon>
        <taxon>Dothideomycetidae</taxon>
        <taxon>Mycosphaerellales</taxon>
        <taxon>Mycosphaerellaceae</taxon>
        <taxon>Septoria</taxon>
    </lineage>
</organism>
<evidence type="ECO:0000313" key="1">
    <source>
        <dbReference type="EMBL" id="USW50682.1"/>
    </source>
</evidence>
<proteinExistence type="predicted"/>
<dbReference type="Proteomes" id="UP001056384">
    <property type="component" value="Chromosome 3"/>
</dbReference>
<gene>
    <name evidence="1" type="ORF">Slin15195_G040010</name>
</gene>
<sequence length="619" mass="68751">MGSIFAPSDIEKLVANFPPLALSTNGRPPVVRSFSKNNLKNSAEVLTYFKALVERHDQKIDRSSLTYILGIEQSSENIILDQLDSQLYYSADGRYIIPHPLIENIAATLKERALRLAVDLHAFAREQDIRYDSLDRLIEEYSGKDWPRVIIDVDSTSYLCSYQYSEEIRTQVHNATSDAGLDICDLSSILGPSIPLPIVAALATEATAGKGGEVKYSGKRVIYVPQGHHEVAAERDAAQRNARVASLVAELKSNGYHALHETTEGFSNDSSGRAALEASITSEFGKTETPSLRPLFFNISQNAAGTTQSSKTAKDSTLIVLPETLQDELDAMKMAVGTRAGIIWRTEPTAATPANVVRQLQHSDFDVPHTAELADLLILSTFAKDLEATAQNCLNELESERNGQFLELVEARLWFPIHCFAAGTLEVQDATLKQHLQDFLTTHFKSDTVPSTISFAREQGFLNDKSRKREVDKLQKAVDEAKTFDDIQKTIAKFAKKLGIASPSESQVYRAKSSTLSQTVKSMQRMKRGSDVLQNLIWVLLATNGPGLFMSSGKDTSRMIKHYELICEDPEVAGMLAIWRDKLKAGLEDEEDIRQMKELAKSAFEEWAEEDKRRPYAGT</sequence>